<proteinExistence type="predicted"/>
<name>A0A7S1X5Y7_9CHLO</name>
<keyword evidence="2" id="KW-0732">Signal</keyword>
<sequence>MRGSCALVLAVVCLCAVVVTGQPAYSYDEEYGYDAAYYEEFEDPDFDEANYYMDYDYDEGSTDILQWFSDPPDCYVDGSWVTVNGTQACDVTVKGADEFIDKLNSGVDGAYALFSCFNGHPMYRRQDSPDGEGRLLYFDHFYNEWNFVRDEGVMPEEINPKLIGFGGNGDGEERPQFVHFGNWRFNSSLSATHAGGDVWGSVEMAVGCSNEQGVAVHFEGAVIKSQHQSPSQRVSHSHNANDNFYNSHESGTSGGQGHHHVHWVRSAVLMLVSVVAVSGLVVLGVAVWRRIRGGAFSPSHTAVFEPHDIMLTPEQDDHGTYTAPDERTGLIP</sequence>
<accession>A0A7S1X5Y7</accession>
<dbReference type="AlphaFoldDB" id="A0A7S1X5Y7"/>
<evidence type="ECO:0000313" key="3">
    <source>
        <dbReference type="EMBL" id="CAD9210330.1"/>
    </source>
</evidence>
<keyword evidence="1" id="KW-0472">Membrane</keyword>
<protein>
    <submittedName>
        <fullName evidence="3">Uncharacterized protein</fullName>
    </submittedName>
</protein>
<keyword evidence="1" id="KW-0812">Transmembrane</keyword>
<evidence type="ECO:0000256" key="2">
    <source>
        <dbReference type="SAM" id="SignalP"/>
    </source>
</evidence>
<feature type="signal peptide" evidence="2">
    <location>
        <begin position="1"/>
        <end position="21"/>
    </location>
</feature>
<feature type="chain" id="PRO_5031229534" evidence="2">
    <location>
        <begin position="22"/>
        <end position="332"/>
    </location>
</feature>
<organism evidence="3">
    <name type="scientific">Tetraselmis chuii</name>
    <dbReference type="NCBI Taxonomy" id="63592"/>
    <lineage>
        <taxon>Eukaryota</taxon>
        <taxon>Viridiplantae</taxon>
        <taxon>Chlorophyta</taxon>
        <taxon>core chlorophytes</taxon>
        <taxon>Chlorodendrophyceae</taxon>
        <taxon>Chlorodendrales</taxon>
        <taxon>Chlorodendraceae</taxon>
        <taxon>Tetraselmis</taxon>
    </lineage>
</organism>
<gene>
    <name evidence="3" type="ORF">TCHU04912_LOCUS12569</name>
</gene>
<reference evidence="3" key="1">
    <citation type="submission" date="2021-01" db="EMBL/GenBank/DDBJ databases">
        <authorList>
            <person name="Corre E."/>
            <person name="Pelletier E."/>
            <person name="Niang G."/>
            <person name="Scheremetjew M."/>
            <person name="Finn R."/>
            <person name="Kale V."/>
            <person name="Holt S."/>
            <person name="Cochrane G."/>
            <person name="Meng A."/>
            <person name="Brown T."/>
            <person name="Cohen L."/>
        </authorList>
    </citation>
    <scope>NUCLEOTIDE SEQUENCE</scope>
    <source>
        <strain evidence="3">PLY429</strain>
    </source>
</reference>
<feature type="transmembrane region" description="Helical" evidence="1">
    <location>
        <begin position="267"/>
        <end position="288"/>
    </location>
</feature>
<evidence type="ECO:0000256" key="1">
    <source>
        <dbReference type="SAM" id="Phobius"/>
    </source>
</evidence>
<keyword evidence="1" id="KW-1133">Transmembrane helix</keyword>
<dbReference type="EMBL" id="HBGG01024147">
    <property type="protein sequence ID" value="CAD9210330.1"/>
    <property type="molecule type" value="Transcribed_RNA"/>
</dbReference>